<feature type="non-terminal residue" evidence="1">
    <location>
        <position position="224"/>
    </location>
</feature>
<dbReference type="EMBL" id="UOEM01000015">
    <property type="protein sequence ID" value="VAW10466.1"/>
    <property type="molecule type" value="Genomic_DNA"/>
</dbReference>
<keyword evidence="1" id="KW-0548">Nucleotidyltransferase</keyword>
<name>A0A3B0TTT2_9ZZZZ</name>
<reference evidence="1" key="1">
    <citation type="submission" date="2018-06" db="EMBL/GenBank/DDBJ databases">
        <authorList>
            <person name="Zhirakovskaya E."/>
        </authorList>
    </citation>
    <scope>NUCLEOTIDE SEQUENCE</scope>
</reference>
<organism evidence="1">
    <name type="scientific">hydrothermal vent metagenome</name>
    <dbReference type="NCBI Taxonomy" id="652676"/>
    <lineage>
        <taxon>unclassified sequences</taxon>
        <taxon>metagenomes</taxon>
        <taxon>ecological metagenomes</taxon>
    </lineage>
</organism>
<sequence length="224" mass="22556">MKFGHLALAEAAGAILAHAHVVTIDGERRKLAKGLVLTPDHVAALAAAGLTSVVAARLDAGDVGEDDAAAQLASAAAGAGVTAMAAFTGRVNLVATRAGLVLIGASAVNGFNAIDESLTLSTLRPFEAVTVGQMLATVKIIPFGAPADAVRAGVELLSGGAVSVAAFRPRKVGLLVTLLPSLKTKLHDKTRRVLEARLRKSGSSVVAERRVAHQAEAVAAGLAG</sequence>
<accession>A0A3B0TTT2</accession>
<dbReference type="GO" id="GO:0061599">
    <property type="term" value="F:molybdopterin molybdotransferase activity"/>
    <property type="evidence" value="ECO:0007669"/>
    <property type="project" value="UniProtKB-EC"/>
</dbReference>
<gene>
    <name evidence="1" type="ORF">MNBD_ALPHA09-2145</name>
</gene>
<proteinExistence type="predicted"/>
<keyword evidence="1" id="KW-0808">Transferase</keyword>
<dbReference type="AlphaFoldDB" id="A0A3B0TTT2"/>
<protein>
    <submittedName>
        <fullName evidence="1">Molybdopterin molybdenumtransferase / Molybdenum cofactor cytidylyltransferase</fullName>
        <ecNumber evidence="1">2.10.1.1</ecNumber>
        <ecNumber evidence="1">2.7.7.76</ecNumber>
    </submittedName>
</protein>
<dbReference type="EC" id="2.10.1.1" evidence="1"/>
<dbReference type="EC" id="2.7.7.76" evidence="1"/>
<evidence type="ECO:0000313" key="1">
    <source>
        <dbReference type="EMBL" id="VAW10466.1"/>
    </source>
</evidence>
<dbReference type="GO" id="GO:0061602">
    <property type="term" value="F:molybdenum cofactor cytidylyltransferase activity"/>
    <property type="evidence" value="ECO:0007669"/>
    <property type="project" value="UniProtKB-EC"/>
</dbReference>